<keyword evidence="2" id="KW-0812">Transmembrane</keyword>
<protein>
    <submittedName>
        <fullName evidence="3">Hypp9759 protein</fullName>
    </submittedName>
</protein>
<organism evidence="3 4">
    <name type="scientific">Branchiostoma lanceolatum</name>
    <name type="common">Common lancelet</name>
    <name type="synonym">Amphioxus lanceolatum</name>
    <dbReference type="NCBI Taxonomy" id="7740"/>
    <lineage>
        <taxon>Eukaryota</taxon>
        <taxon>Metazoa</taxon>
        <taxon>Chordata</taxon>
        <taxon>Cephalochordata</taxon>
        <taxon>Leptocardii</taxon>
        <taxon>Amphioxiformes</taxon>
        <taxon>Branchiostomatidae</taxon>
        <taxon>Branchiostoma</taxon>
    </lineage>
</organism>
<gene>
    <name evidence="3" type="primary">Hypp9759</name>
    <name evidence="3" type="ORF">BLAG_LOCUS26400</name>
</gene>
<comment type="caution">
    <text evidence="3">The sequence shown here is derived from an EMBL/GenBank/DDBJ whole genome shotgun (WGS) entry which is preliminary data.</text>
</comment>
<keyword evidence="2" id="KW-0472">Membrane</keyword>
<feature type="compositionally biased region" description="Polar residues" evidence="1">
    <location>
        <begin position="1"/>
        <end position="13"/>
    </location>
</feature>
<keyword evidence="2" id="KW-1133">Transmembrane helix</keyword>
<dbReference type="AlphaFoldDB" id="A0A8S4MP24"/>
<accession>A0A8S4MP24</accession>
<name>A0A8S4MP24_BRALA</name>
<feature type="region of interest" description="Disordered" evidence="1">
    <location>
        <begin position="1"/>
        <end position="30"/>
    </location>
</feature>
<evidence type="ECO:0000313" key="3">
    <source>
        <dbReference type="EMBL" id="CAH1277679.1"/>
    </source>
</evidence>
<feature type="transmembrane region" description="Helical" evidence="2">
    <location>
        <begin position="47"/>
        <end position="72"/>
    </location>
</feature>
<sequence>MASLQQQEASSSYEPALTVNVKPTSKSRAGREKAVGEAGMHLKLLKLVLSMLLGLVVLACLSLSQLSAISLVRYLRPPKDNVEKCEPVSYSDGKPDRDRDVAALMVVYMLMLPYGVSLLRSLWNGAFQVSVPWPHPKAFLVVNKH</sequence>
<dbReference type="OrthoDB" id="10176248at2759"/>
<feature type="transmembrane region" description="Helical" evidence="2">
    <location>
        <begin position="101"/>
        <end position="123"/>
    </location>
</feature>
<keyword evidence="4" id="KW-1185">Reference proteome</keyword>
<dbReference type="EMBL" id="CAKMNS010000441">
    <property type="protein sequence ID" value="CAH1277679.1"/>
    <property type="molecule type" value="Genomic_DNA"/>
</dbReference>
<evidence type="ECO:0000256" key="1">
    <source>
        <dbReference type="SAM" id="MobiDB-lite"/>
    </source>
</evidence>
<evidence type="ECO:0000256" key="2">
    <source>
        <dbReference type="SAM" id="Phobius"/>
    </source>
</evidence>
<reference evidence="3" key="1">
    <citation type="submission" date="2022-01" db="EMBL/GenBank/DDBJ databases">
        <authorList>
            <person name="Braso-Vives M."/>
        </authorList>
    </citation>
    <scope>NUCLEOTIDE SEQUENCE</scope>
</reference>
<proteinExistence type="predicted"/>
<dbReference type="Proteomes" id="UP000838412">
    <property type="component" value="Unassembled WGS sequence"/>
</dbReference>
<evidence type="ECO:0000313" key="4">
    <source>
        <dbReference type="Proteomes" id="UP000838412"/>
    </source>
</evidence>